<dbReference type="Gene3D" id="2.60.210.10">
    <property type="entry name" value="Apoptosis, Tumor Necrosis Factor Receptor Associated Protein 2, Chain A"/>
    <property type="match status" value="1"/>
</dbReference>
<dbReference type="EMBL" id="BRXU01000007">
    <property type="protein sequence ID" value="GLC53004.1"/>
    <property type="molecule type" value="Genomic_DNA"/>
</dbReference>
<dbReference type="GO" id="GO:0000151">
    <property type="term" value="C:ubiquitin ligase complex"/>
    <property type="evidence" value="ECO:0007669"/>
    <property type="project" value="TreeGrafter"/>
</dbReference>
<dbReference type="InterPro" id="IPR011333">
    <property type="entry name" value="SKP1/BTB/POZ_sf"/>
</dbReference>
<keyword evidence="6" id="KW-0378">Hydrolase</keyword>
<keyword evidence="2" id="KW-0677">Repeat</keyword>
<dbReference type="GO" id="GO:0008233">
    <property type="term" value="F:peptidase activity"/>
    <property type="evidence" value="ECO:0007669"/>
    <property type="project" value="UniProtKB-KW"/>
</dbReference>
<dbReference type="SUPFAM" id="SSF54695">
    <property type="entry name" value="POZ domain"/>
    <property type="match status" value="1"/>
</dbReference>
<dbReference type="AlphaFoldDB" id="A0A9W6BIZ4"/>
<evidence type="ECO:0000313" key="7">
    <source>
        <dbReference type="Proteomes" id="UP001165080"/>
    </source>
</evidence>
<keyword evidence="7" id="KW-1185">Reference proteome</keyword>
<feature type="domain" description="BTB" evidence="4">
    <location>
        <begin position="212"/>
        <end position="279"/>
    </location>
</feature>
<accession>A0A9W6BIZ4</accession>
<dbReference type="Gene3D" id="3.30.710.10">
    <property type="entry name" value="Potassium Channel Kv1.1, Chain A"/>
    <property type="match status" value="1"/>
</dbReference>
<dbReference type="GO" id="GO:0005737">
    <property type="term" value="C:cytoplasm"/>
    <property type="evidence" value="ECO:0007669"/>
    <property type="project" value="TreeGrafter"/>
</dbReference>
<gene>
    <name evidence="6" type="primary">PLEST002374</name>
    <name evidence="6" type="ORF">PLESTB_000697700</name>
</gene>
<dbReference type="InterPro" id="IPR000210">
    <property type="entry name" value="BTB/POZ_dom"/>
</dbReference>
<keyword evidence="6" id="KW-0645">Protease</keyword>
<dbReference type="InterPro" id="IPR008974">
    <property type="entry name" value="TRAF-like"/>
</dbReference>
<dbReference type="PANTHER" id="PTHR46231:SF1">
    <property type="entry name" value="ANKYRIN REPEAT AND BTB_POZ DOMAIN-CONTAINING PROTEIN 1"/>
    <property type="match status" value="1"/>
</dbReference>
<proteinExistence type="predicted"/>
<keyword evidence="3" id="KW-0040">ANK repeat</keyword>
<evidence type="ECO:0000313" key="6">
    <source>
        <dbReference type="EMBL" id="GLC53004.1"/>
    </source>
</evidence>
<comment type="pathway">
    <text evidence="1">Protein modification; protein ubiquitination.</text>
</comment>
<dbReference type="SMART" id="SM00225">
    <property type="entry name" value="BTB"/>
    <property type="match status" value="1"/>
</dbReference>
<sequence length="380" mass="42076">MPILQGPVNHPAVKLQTHLGRNPQSLFSNMTTTRVRQCPEASDTYEWELQNFLSLDTKQISETFIAQGYLWRLGCHPKQNKQPSKQVSIFLEYPAARNTPTTLSERLPDVDFTLTVVNHKRRELHRSKGTSNHFTMAQVGWGFRDMLPLEDVTIAKGFLRYDGAMVVRVEIKVKDKKRLTESEVAPLAKKRKAASSVTTDLLTLLQDPGPASDLTLTAGGRSFPVHRAILAARCEFFKTMFASGFDDGATRELPMPDTDPDALQLLLRFIYGGVLDSCPQALLEPAAELANRLRLMDALAELEDCILSSASPDSIVNDMLWAEVHGSEALNKALQGDYLQAHAKDADEDALMLLAERSPKLAARLLGAAVARIRESAALQ</sequence>
<evidence type="ECO:0000259" key="4">
    <source>
        <dbReference type="PROSITE" id="PS50097"/>
    </source>
</evidence>
<dbReference type="Pfam" id="PF00651">
    <property type="entry name" value="BTB"/>
    <property type="match status" value="1"/>
</dbReference>
<dbReference type="PROSITE" id="PS50097">
    <property type="entry name" value="BTB"/>
    <property type="match status" value="1"/>
</dbReference>
<feature type="domain" description="MATH" evidence="5">
    <location>
        <begin position="42"/>
        <end position="171"/>
    </location>
</feature>
<evidence type="ECO:0000256" key="3">
    <source>
        <dbReference type="ARBA" id="ARBA00023043"/>
    </source>
</evidence>
<evidence type="ECO:0000259" key="5">
    <source>
        <dbReference type="PROSITE" id="PS50144"/>
    </source>
</evidence>
<dbReference type="Proteomes" id="UP001165080">
    <property type="component" value="Unassembled WGS sequence"/>
</dbReference>
<evidence type="ECO:0000256" key="1">
    <source>
        <dbReference type="ARBA" id="ARBA00004906"/>
    </source>
</evidence>
<name>A0A9W6BIZ4_9CHLO</name>
<dbReference type="PANTHER" id="PTHR46231">
    <property type="entry name" value="ANKYRIN REPEAT AND BTB/POZ DOMAIN-CONTAINING PROTEIN 1"/>
    <property type="match status" value="1"/>
</dbReference>
<dbReference type="InterPro" id="IPR044515">
    <property type="entry name" value="ABTB1"/>
</dbReference>
<dbReference type="CDD" id="cd18186">
    <property type="entry name" value="BTB_POZ_ZBTB_KLHL-like"/>
    <property type="match status" value="1"/>
</dbReference>
<dbReference type="InterPro" id="IPR002083">
    <property type="entry name" value="MATH/TRAF_dom"/>
</dbReference>
<dbReference type="SUPFAM" id="SSF49599">
    <property type="entry name" value="TRAF domain-like"/>
    <property type="match status" value="1"/>
</dbReference>
<organism evidence="6 7">
    <name type="scientific">Pleodorina starrii</name>
    <dbReference type="NCBI Taxonomy" id="330485"/>
    <lineage>
        <taxon>Eukaryota</taxon>
        <taxon>Viridiplantae</taxon>
        <taxon>Chlorophyta</taxon>
        <taxon>core chlorophytes</taxon>
        <taxon>Chlorophyceae</taxon>
        <taxon>CS clade</taxon>
        <taxon>Chlamydomonadales</taxon>
        <taxon>Volvocaceae</taxon>
        <taxon>Pleodorina</taxon>
    </lineage>
</organism>
<reference evidence="6 7" key="1">
    <citation type="journal article" date="2023" name="Commun. Biol.">
        <title>Reorganization of the ancestral sex-determining regions during the evolution of trioecy in Pleodorina starrii.</title>
        <authorList>
            <person name="Takahashi K."/>
            <person name="Suzuki S."/>
            <person name="Kawai-Toyooka H."/>
            <person name="Yamamoto K."/>
            <person name="Hamaji T."/>
            <person name="Ootsuki R."/>
            <person name="Yamaguchi H."/>
            <person name="Kawachi M."/>
            <person name="Higashiyama T."/>
            <person name="Nozaki H."/>
        </authorList>
    </citation>
    <scope>NUCLEOTIDE SEQUENCE [LARGE SCALE GENOMIC DNA]</scope>
    <source>
        <strain evidence="6 7">NIES-4479</strain>
    </source>
</reference>
<protein>
    <submittedName>
        <fullName evidence="6">Ubiquitin-specific protease ubp15</fullName>
    </submittedName>
</protein>
<comment type="caution">
    <text evidence="6">The sequence shown here is derived from an EMBL/GenBank/DDBJ whole genome shotgun (WGS) entry which is preliminary data.</text>
</comment>
<dbReference type="PROSITE" id="PS50144">
    <property type="entry name" value="MATH"/>
    <property type="match status" value="1"/>
</dbReference>
<evidence type="ECO:0000256" key="2">
    <source>
        <dbReference type="ARBA" id="ARBA00022737"/>
    </source>
</evidence>
<dbReference type="Pfam" id="PF22486">
    <property type="entry name" value="MATH_2"/>
    <property type="match status" value="1"/>
</dbReference>
<dbReference type="GO" id="GO:0006508">
    <property type="term" value="P:proteolysis"/>
    <property type="evidence" value="ECO:0007669"/>
    <property type="project" value="UniProtKB-KW"/>
</dbReference>
<dbReference type="CDD" id="cd00121">
    <property type="entry name" value="MATH"/>
    <property type="match status" value="1"/>
</dbReference>